<dbReference type="STRING" id="626523.GCWU000342_01840"/>
<dbReference type="Pfam" id="PF01992">
    <property type="entry name" value="vATP-synt_AC39"/>
    <property type="match status" value="1"/>
</dbReference>
<dbReference type="AlphaFoldDB" id="C4GCZ6"/>
<dbReference type="InterPro" id="IPR002843">
    <property type="entry name" value="ATPase_V0-cplx_csu/dsu"/>
</dbReference>
<dbReference type="PANTHER" id="PTHR38682:SF1">
    <property type="entry name" value="V-TYPE ATP SYNTHASE SUBUNIT C"/>
    <property type="match status" value="1"/>
</dbReference>
<reference evidence="4" key="1">
    <citation type="submission" date="2009-04" db="EMBL/GenBank/DDBJ databases">
        <authorList>
            <person name="Weinstock G."/>
            <person name="Sodergren E."/>
            <person name="Clifton S."/>
            <person name="Fulton L."/>
            <person name="Fulton B."/>
            <person name="Courtney L."/>
            <person name="Fronick C."/>
            <person name="Harrison M."/>
            <person name="Strong C."/>
            <person name="Farmer C."/>
            <person name="Delahaunty K."/>
            <person name="Markovic C."/>
            <person name="Hall O."/>
            <person name="Minx P."/>
            <person name="Tomlinson C."/>
            <person name="Mitreva M."/>
            <person name="Nelson J."/>
            <person name="Hou S."/>
            <person name="Wollam A."/>
            <person name="Pepin K.H."/>
            <person name="Johnson M."/>
            <person name="Bhonagiri V."/>
            <person name="Nash W.E."/>
            <person name="Warren W."/>
            <person name="Chinwalla A."/>
            <person name="Mardis E.R."/>
            <person name="Wilson R.K."/>
        </authorList>
    </citation>
    <scope>NUCLEOTIDE SEQUENCE [LARGE SCALE GENOMIC DNA]</scope>
    <source>
        <strain evidence="4">DSM 14600</strain>
    </source>
</reference>
<dbReference type="InterPro" id="IPR044911">
    <property type="entry name" value="V-type_ATPase_csu/dsu_dom_3"/>
</dbReference>
<dbReference type="Proteomes" id="UP000003494">
    <property type="component" value="Unassembled WGS sequence"/>
</dbReference>
<accession>C4GCZ6</accession>
<organism evidence="4 5">
    <name type="scientific">Shuttleworthella satelles DSM 14600</name>
    <dbReference type="NCBI Taxonomy" id="626523"/>
    <lineage>
        <taxon>Bacteria</taxon>
        <taxon>Bacillati</taxon>
        <taxon>Bacillota</taxon>
        <taxon>Clostridia</taxon>
        <taxon>Lachnospirales</taxon>
        <taxon>Lachnospiraceae</taxon>
        <taxon>Shuttleworthella</taxon>
    </lineage>
</organism>
<dbReference type="HOGENOM" id="CLU_059311_1_1_9"/>
<keyword evidence="2" id="KW-0813">Transport</keyword>
<protein>
    <submittedName>
        <fullName evidence="4">ATP synthase, subunit C</fullName>
    </submittedName>
</protein>
<keyword evidence="5" id="KW-1185">Reference proteome</keyword>
<comment type="caution">
    <text evidence="4">The sequence shown here is derived from an EMBL/GenBank/DDBJ whole genome shotgun (WGS) entry which is preliminary data.</text>
</comment>
<dbReference type="InterPro" id="IPR035067">
    <property type="entry name" value="V-type_ATPase_csu/dsu"/>
</dbReference>
<evidence type="ECO:0000313" key="4">
    <source>
        <dbReference type="EMBL" id="EEP27846.1"/>
    </source>
</evidence>
<name>C4GCZ6_9FIRM</name>
<dbReference type="SUPFAM" id="SSF103486">
    <property type="entry name" value="V-type ATP synthase subunit C"/>
    <property type="match status" value="1"/>
</dbReference>
<evidence type="ECO:0000256" key="3">
    <source>
        <dbReference type="ARBA" id="ARBA00023065"/>
    </source>
</evidence>
<dbReference type="InterPro" id="IPR050873">
    <property type="entry name" value="V-ATPase_V0D/AC39_subunit"/>
</dbReference>
<dbReference type="RefSeq" id="WP_006906836.1">
    <property type="nucleotide sequence ID" value="NZ_GG665867.1"/>
</dbReference>
<dbReference type="GO" id="GO:0046961">
    <property type="term" value="F:proton-transporting ATPase activity, rotational mechanism"/>
    <property type="evidence" value="ECO:0007669"/>
    <property type="project" value="InterPro"/>
</dbReference>
<dbReference type="EMBL" id="ACIP02000004">
    <property type="protein sequence ID" value="EEP27846.1"/>
    <property type="molecule type" value="Genomic_DNA"/>
</dbReference>
<dbReference type="Gene3D" id="1.20.1690.10">
    <property type="entry name" value="V-type ATP synthase subunit C domain"/>
    <property type="match status" value="2"/>
</dbReference>
<dbReference type="Gene3D" id="1.10.132.50">
    <property type="entry name" value="ATP synthase (C/AC39) subunit, domain 3"/>
    <property type="match status" value="1"/>
</dbReference>
<gene>
    <name evidence="4" type="ORF">GCWU000342_01840</name>
</gene>
<dbReference type="PANTHER" id="PTHR38682">
    <property type="entry name" value="V-TYPE ATP SYNTHASE SUBUNIT C"/>
    <property type="match status" value="1"/>
</dbReference>
<evidence type="ECO:0000256" key="1">
    <source>
        <dbReference type="ARBA" id="ARBA00006709"/>
    </source>
</evidence>
<keyword evidence="3" id="KW-0406">Ion transport</keyword>
<evidence type="ECO:0000256" key="2">
    <source>
        <dbReference type="ARBA" id="ARBA00022448"/>
    </source>
</evidence>
<dbReference type="eggNOG" id="COG1527">
    <property type="taxonomic scope" value="Bacteria"/>
</dbReference>
<sequence length="322" mass="36144">MRDVEYTFAVARIRVLEKHLLSDDDISAMISLKDVPAVVAYLLDRGWGDGSQQDPDRLLAAEASKTLDLMRELKVDPEIFRILTYPRYFHNLKAAIKELCTEVRVAGAYYELEDFGRERLLELLREKDYRALPEDMQKVAAEAYETMASTQDGQICDLMVDRACLDAMMEIGRKNGSSLIRAYEEMTVAVTDIRIAYRAARTGKSLRFLREGLAECDSISVSALADAASRGSEELLTFLRGAGYGQAADAIEEGPSAFDRWCDNRLIETLKPQKTNTISVGPLVAYYLAKENEIKSVRILLTAKANGFPEEAIRGRVREMYG</sequence>
<dbReference type="InterPro" id="IPR036079">
    <property type="entry name" value="ATPase_csu/dsu_sf"/>
</dbReference>
<proteinExistence type="inferred from homology"/>
<evidence type="ECO:0000313" key="5">
    <source>
        <dbReference type="Proteomes" id="UP000003494"/>
    </source>
</evidence>
<comment type="similarity">
    <text evidence="1">Belongs to the V-ATPase V0D/AC39 subunit family.</text>
</comment>